<dbReference type="Pfam" id="PF07883">
    <property type="entry name" value="Cupin_2"/>
    <property type="match status" value="1"/>
</dbReference>
<evidence type="ECO:0000313" key="3">
    <source>
        <dbReference type="EMBL" id="SJM54105.1"/>
    </source>
</evidence>
<evidence type="ECO:0000313" key="4">
    <source>
        <dbReference type="Proteomes" id="UP000195913"/>
    </source>
</evidence>
<dbReference type="AlphaFoldDB" id="A0A1R4FDS5"/>
<keyword evidence="4" id="KW-1185">Reference proteome</keyword>
<dbReference type="PANTHER" id="PTHR35848">
    <property type="entry name" value="OXALATE-BINDING PROTEIN"/>
    <property type="match status" value="1"/>
</dbReference>
<evidence type="ECO:0000259" key="2">
    <source>
        <dbReference type="Pfam" id="PF07883"/>
    </source>
</evidence>
<protein>
    <recommendedName>
        <fullName evidence="2">Cupin type-2 domain-containing protein</fullName>
    </recommendedName>
</protein>
<dbReference type="PANTHER" id="PTHR35848:SF6">
    <property type="entry name" value="CUPIN TYPE-2 DOMAIN-CONTAINING PROTEIN"/>
    <property type="match status" value="1"/>
</dbReference>
<accession>A0A1R4FDS5</accession>
<dbReference type="Gene3D" id="2.60.120.10">
    <property type="entry name" value="Jelly Rolls"/>
    <property type="match status" value="1"/>
</dbReference>
<dbReference type="InterPro" id="IPR014710">
    <property type="entry name" value="RmlC-like_jellyroll"/>
</dbReference>
<dbReference type="InterPro" id="IPR011051">
    <property type="entry name" value="RmlC_Cupin_sf"/>
</dbReference>
<dbReference type="EMBL" id="FUHW01000015">
    <property type="protein sequence ID" value="SJM54105.1"/>
    <property type="molecule type" value="Genomic_DNA"/>
</dbReference>
<feature type="domain" description="Cupin type-2" evidence="2">
    <location>
        <begin position="40"/>
        <end position="112"/>
    </location>
</feature>
<evidence type="ECO:0000256" key="1">
    <source>
        <dbReference type="ARBA" id="ARBA00022723"/>
    </source>
</evidence>
<dbReference type="InterPro" id="IPR051610">
    <property type="entry name" value="GPI/OXD"/>
</dbReference>
<dbReference type="Proteomes" id="UP000195913">
    <property type="component" value="Unassembled WGS sequence"/>
</dbReference>
<sequence>MSVERRGEFAFDYLLHEGSAPTRVQFHFLEELNLPVAIQTWELPPGGSEGMHRHDGEQALEEFYLVVTGTARMHLGDEVLDLEAGDTVLAPAGVDHDLINTGDVPLRILTVWGTPGRADFSSFGSARASAESRLLADSQAQDPS</sequence>
<dbReference type="RefSeq" id="WP_086995505.1">
    <property type="nucleotide sequence ID" value="NZ_FUHW01000015.1"/>
</dbReference>
<dbReference type="GO" id="GO:0046872">
    <property type="term" value="F:metal ion binding"/>
    <property type="evidence" value="ECO:0007669"/>
    <property type="project" value="UniProtKB-KW"/>
</dbReference>
<keyword evidence="1" id="KW-0479">Metal-binding</keyword>
<proteinExistence type="predicted"/>
<name>A0A1R4FDS5_9MICC</name>
<reference evidence="3 4" key="1">
    <citation type="submission" date="2017-02" db="EMBL/GenBank/DDBJ databases">
        <authorList>
            <person name="Peterson S.W."/>
        </authorList>
    </citation>
    <scope>NUCLEOTIDE SEQUENCE [LARGE SCALE GENOMIC DNA]</scope>
    <source>
        <strain evidence="3 4">B Ar 00.02</strain>
    </source>
</reference>
<dbReference type="InterPro" id="IPR013096">
    <property type="entry name" value="Cupin_2"/>
</dbReference>
<organism evidence="3 4">
    <name type="scientific">Arthrobacter rhombi</name>
    <dbReference type="NCBI Taxonomy" id="71253"/>
    <lineage>
        <taxon>Bacteria</taxon>
        <taxon>Bacillati</taxon>
        <taxon>Actinomycetota</taxon>
        <taxon>Actinomycetes</taxon>
        <taxon>Micrococcales</taxon>
        <taxon>Micrococcaceae</taxon>
        <taxon>Arthrobacter</taxon>
    </lineage>
</organism>
<gene>
    <name evidence="3" type="ORF">FM101_03480</name>
</gene>
<dbReference type="SUPFAM" id="SSF51182">
    <property type="entry name" value="RmlC-like cupins"/>
    <property type="match status" value="1"/>
</dbReference>